<gene>
    <name evidence="2" type="ORF">THAPSDRAFT_269586</name>
</gene>
<proteinExistence type="predicted"/>
<sequence>MAPTPPPSSSSSKTVLLSLYRSLLRSSSPFSPPSPSHSVYASLLHRSGISHDWEEFVYHKGLERQRQRPPHLSLRDKHCLERLPKEWAQNLTRSYTDLQEEYAMRKESFHARYGRHDDDDDEEEEDGIEDEETFIDRAMGSSHYRTSMRERQLIEYLSEEDPKVVLFRHLLREWFAGGETMEDATTTTTNDGCKESATRKWSMDEEGFIENGKVRQVPLMRFPSQIIDGGGLSLRQLIQREFRAPTAEQRLAEEALTLETSRGKSTPHNNKKPLYPPSSYVDNHSRMQTAFYTLMELNRKLAWAEKIGFPPPTRQQQLLKNESLMKELEQRRNWKRLVQAASGVSRFPHKTIDARGESNSLRMEEAIVASDTKASPEINTNPLQCGSFLIAHPLMTGYFAKSVILLLDHTEASSKSTSSTESQAESEEVGSGGTYGLIINRLALQPVSSEKRLDIIRQRLEEKKLQQQSELNADGATPTASKSKSEDATSVNLMRPITLLQAINASDLPEPVQEAFGDAPVREGGPVNLSLQMIHRKCLDVKKSRGIGGKKQVEDVTFTSEEVEVEEATTETVGGTLIPSLLDNEDGIDTEAFYFGGDVIRASLDVSEGIEDQDDFSFIIGASCWAPGQLEKEIERGCWLPFRGDPSMALTGECDHNDVATLSTNDGTNTKEETKKTKLSMFPPRPSNTSTSVAGTATIKHSRQPVERPVGDLWLSIMCALGKEEAELAYMLLENKNVLDELGDTCDNVER</sequence>
<feature type="region of interest" description="Disordered" evidence="1">
    <location>
        <begin position="681"/>
        <end position="702"/>
    </location>
</feature>
<reference evidence="2 3" key="1">
    <citation type="journal article" date="2004" name="Science">
        <title>The genome of the diatom Thalassiosira pseudonana: ecology, evolution, and metabolism.</title>
        <authorList>
            <person name="Armbrust E.V."/>
            <person name="Berges J.A."/>
            <person name="Bowler C."/>
            <person name="Green B.R."/>
            <person name="Martinez D."/>
            <person name="Putnam N.H."/>
            <person name="Zhou S."/>
            <person name="Allen A.E."/>
            <person name="Apt K.E."/>
            <person name="Bechner M."/>
            <person name="Brzezinski M.A."/>
            <person name="Chaal B.K."/>
            <person name="Chiovitti A."/>
            <person name="Davis A.K."/>
            <person name="Demarest M.S."/>
            <person name="Detter J.C."/>
            <person name="Glavina T."/>
            <person name="Goodstein D."/>
            <person name="Hadi M.Z."/>
            <person name="Hellsten U."/>
            <person name="Hildebrand M."/>
            <person name="Jenkins B.D."/>
            <person name="Jurka J."/>
            <person name="Kapitonov V.V."/>
            <person name="Kroger N."/>
            <person name="Lau W.W."/>
            <person name="Lane T.W."/>
            <person name="Larimer F.W."/>
            <person name="Lippmeier J.C."/>
            <person name="Lucas S."/>
            <person name="Medina M."/>
            <person name="Montsant A."/>
            <person name="Obornik M."/>
            <person name="Parker M.S."/>
            <person name="Palenik B."/>
            <person name="Pazour G.J."/>
            <person name="Richardson P.M."/>
            <person name="Rynearson T.A."/>
            <person name="Saito M.A."/>
            <person name="Schwartz D.C."/>
            <person name="Thamatrakoln K."/>
            <person name="Valentin K."/>
            <person name="Vardi A."/>
            <person name="Wilkerson F.P."/>
            <person name="Rokhsar D.S."/>
        </authorList>
    </citation>
    <scope>NUCLEOTIDE SEQUENCE [LARGE SCALE GENOMIC DNA]</scope>
    <source>
        <strain evidence="2 3">CCMP1335</strain>
    </source>
</reference>
<keyword evidence="3" id="KW-1185">Reference proteome</keyword>
<dbReference type="Pfam" id="PF02622">
    <property type="entry name" value="DUF179"/>
    <property type="match status" value="1"/>
</dbReference>
<evidence type="ECO:0000313" key="3">
    <source>
        <dbReference type="Proteomes" id="UP000001449"/>
    </source>
</evidence>
<protein>
    <submittedName>
        <fullName evidence="2">Uncharacterized protein</fullName>
    </submittedName>
</protein>
<dbReference type="KEGG" id="tps:THAPSDRAFT_269586"/>
<dbReference type="AlphaFoldDB" id="B8LBJ8"/>
<evidence type="ECO:0000313" key="2">
    <source>
        <dbReference type="EMBL" id="EED87195.1"/>
    </source>
</evidence>
<dbReference type="InterPro" id="IPR003774">
    <property type="entry name" value="AlgH-like"/>
</dbReference>
<feature type="compositionally biased region" description="Polar residues" evidence="1">
    <location>
        <begin position="258"/>
        <end position="268"/>
    </location>
</feature>
<feature type="compositionally biased region" description="Acidic residues" evidence="1">
    <location>
        <begin position="118"/>
        <end position="132"/>
    </location>
</feature>
<dbReference type="Gene3D" id="3.40.1740.10">
    <property type="entry name" value="VC0467-like"/>
    <property type="match status" value="1"/>
</dbReference>
<feature type="region of interest" description="Disordered" evidence="1">
    <location>
        <begin position="258"/>
        <end position="280"/>
    </location>
</feature>
<dbReference type="SUPFAM" id="SSF143456">
    <property type="entry name" value="VC0467-like"/>
    <property type="match status" value="1"/>
</dbReference>
<reference evidence="2 3" key="2">
    <citation type="journal article" date="2008" name="Nature">
        <title>The Phaeodactylum genome reveals the evolutionary history of diatom genomes.</title>
        <authorList>
            <person name="Bowler C."/>
            <person name="Allen A.E."/>
            <person name="Badger J.H."/>
            <person name="Grimwood J."/>
            <person name="Jabbari K."/>
            <person name="Kuo A."/>
            <person name="Maheswari U."/>
            <person name="Martens C."/>
            <person name="Maumus F."/>
            <person name="Otillar R.P."/>
            <person name="Rayko E."/>
            <person name="Salamov A."/>
            <person name="Vandepoele K."/>
            <person name="Beszteri B."/>
            <person name="Gruber A."/>
            <person name="Heijde M."/>
            <person name="Katinka M."/>
            <person name="Mock T."/>
            <person name="Valentin K."/>
            <person name="Verret F."/>
            <person name="Berges J.A."/>
            <person name="Brownlee C."/>
            <person name="Cadoret J.P."/>
            <person name="Chiovitti A."/>
            <person name="Choi C.J."/>
            <person name="Coesel S."/>
            <person name="De Martino A."/>
            <person name="Detter J.C."/>
            <person name="Durkin C."/>
            <person name="Falciatore A."/>
            <person name="Fournet J."/>
            <person name="Haruta M."/>
            <person name="Huysman M.J."/>
            <person name="Jenkins B.D."/>
            <person name="Jiroutova K."/>
            <person name="Jorgensen R.E."/>
            <person name="Joubert Y."/>
            <person name="Kaplan A."/>
            <person name="Kroger N."/>
            <person name="Kroth P.G."/>
            <person name="La Roche J."/>
            <person name="Lindquist E."/>
            <person name="Lommer M."/>
            <person name="Martin-Jezequel V."/>
            <person name="Lopez P.J."/>
            <person name="Lucas S."/>
            <person name="Mangogna M."/>
            <person name="McGinnis K."/>
            <person name="Medlin L.K."/>
            <person name="Montsant A."/>
            <person name="Oudot-Le Secq M.P."/>
            <person name="Napoli C."/>
            <person name="Obornik M."/>
            <person name="Parker M.S."/>
            <person name="Petit J.L."/>
            <person name="Porcel B.M."/>
            <person name="Poulsen N."/>
            <person name="Robison M."/>
            <person name="Rychlewski L."/>
            <person name="Rynearson T.A."/>
            <person name="Schmutz J."/>
            <person name="Shapiro H."/>
            <person name="Siaut M."/>
            <person name="Stanley M."/>
            <person name="Sussman M.R."/>
            <person name="Taylor A.R."/>
            <person name="Vardi A."/>
            <person name="von Dassow P."/>
            <person name="Vyverman W."/>
            <person name="Willis A."/>
            <person name="Wyrwicz L.S."/>
            <person name="Rokhsar D.S."/>
            <person name="Weissenbach J."/>
            <person name="Armbrust E.V."/>
            <person name="Green B.R."/>
            <person name="Van de Peer Y."/>
            <person name="Grigoriev I.V."/>
        </authorList>
    </citation>
    <scope>NUCLEOTIDE SEQUENCE [LARGE SCALE GENOMIC DNA]</scope>
    <source>
        <strain evidence="2 3">CCMP1335</strain>
    </source>
</reference>
<feature type="compositionally biased region" description="Polar residues" evidence="1">
    <location>
        <begin position="478"/>
        <end position="489"/>
    </location>
</feature>
<feature type="region of interest" description="Disordered" evidence="1">
    <location>
        <begin position="113"/>
        <end position="132"/>
    </location>
</feature>
<dbReference type="Proteomes" id="UP000001449">
    <property type="component" value="Chromosome 11"/>
</dbReference>
<organism evidence="2 3">
    <name type="scientific">Thalassiosira pseudonana</name>
    <name type="common">Marine diatom</name>
    <name type="synonym">Cyclotella nana</name>
    <dbReference type="NCBI Taxonomy" id="35128"/>
    <lineage>
        <taxon>Eukaryota</taxon>
        <taxon>Sar</taxon>
        <taxon>Stramenopiles</taxon>
        <taxon>Ochrophyta</taxon>
        <taxon>Bacillariophyta</taxon>
        <taxon>Coscinodiscophyceae</taxon>
        <taxon>Thalassiosirophycidae</taxon>
        <taxon>Thalassiosirales</taxon>
        <taxon>Thalassiosiraceae</taxon>
        <taxon>Thalassiosira</taxon>
    </lineage>
</organism>
<dbReference type="InParanoid" id="B8LBJ8"/>
<dbReference type="eggNOG" id="ENOG502RWYC">
    <property type="taxonomic scope" value="Eukaryota"/>
</dbReference>
<dbReference type="GeneID" id="7445420"/>
<accession>B8LBJ8</accession>
<name>B8LBJ8_THAPS</name>
<dbReference type="PANTHER" id="PTHR31984">
    <property type="entry name" value="TRANSPORTER, PUTATIVE (DUF179)-RELATED"/>
    <property type="match status" value="1"/>
</dbReference>
<dbReference type="OMA" id="QDSSHHE"/>
<dbReference type="PaxDb" id="35128-Thaps269586"/>
<dbReference type="HOGENOM" id="CLU_418305_0_0_1"/>
<dbReference type="EMBL" id="DS999415">
    <property type="protein sequence ID" value="EED87195.1"/>
    <property type="molecule type" value="Genomic_DNA"/>
</dbReference>
<dbReference type="PANTHER" id="PTHR31984:SF17">
    <property type="entry name" value="TRANSCRIPTIONAL REGULATOR"/>
    <property type="match status" value="1"/>
</dbReference>
<dbReference type="RefSeq" id="XP_002296499.1">
    <property type="nucleotide sequence ID" value="XM_002296463.1"/>
</dbReference>
<feature type="region of interest" description="Disordered" evidence="1">
    <location>
        <begin position="465"/>
        <end position="489"/>
    </location>
</feature>
<evidence type="ECO:0000256" key="1">
    <source>
        <dbReference type="SAM" id="MobiDB-lite"/>
    </source>
</evidence>